<proteinExistence type="predicted"/>
<dbReference type="AlphaFoldDB" id="A0AAU6SQC4"/>
<gene>
    <name evidence="1" type="ORF">MRN70_04900</name>
</gene>
<name>A0AAU6SQC4_UNCXX</name>
<dbReference type="EMBL" id="CP095338">
    <property type="protein sequence ID" value="XAG22150.1"/>
    <property type="molecule type" value="Genomic_DNA"/>
</dbReference>
<accession>A0AAU6SQC4</accession>
<protein>
    <submittedName>
        <fullName evidence="1">Uncharacterized protein</fullName>
    </submittedName>
</protein>
<organism evidence="1">
    <name type="scientific">bacterium 19PA01SH03</name>
    <dbReference type="NCBI Taxonomy" id="2920705"/>
    <lineage>
        <taxon>Bacteria</taxon>
    </lineage>
</organism>
<sequence length="92" mass="10715">MLPEKTKDFLDTQFNKKKPERNHLTFTQKAALHNRMIKILRSHNCHHSDSTADKLQATLDGMTGVKYNGWEACRKELAYQQAKFQLKKEGIL</sequence>
<evidence type="ECO:0000313" key="1">
    <source>
        <dbReference type="EMBL" id="XAG22150.1"/>
    </source>
</evidence>
<reference evidence="1" key="1">
    <citation type="submission" date="2022-03" db="EMBL/GenBank/DDBJ databases">
        <title>Sea Food Isolates.</title>
        <authorList>
            <person name="Li c."/>
        </authorList>
    </citation>
    <scope>NUCLEOTIDE SEQUENCE</scope>
    <source>
        <strain evidence="1">19PA01SH03</strain>
    </source>
</reference>